<comment type="caution">
    <text evidence="3">The sequence shown here is derived from an EMBL/GenBank/DDBJ whole genome shotgun (WGS) entry which is preliminary data.</text>
</comment>
<proteinExistence type="predicted"/>
<dbReference type="InterPro" id="IPR042070">
    <property type="entry name" value="PucR_C-HTH_sf"/>
</dbReference>
<dbReference type="Gene3D" id="1.10.10.2840">
    <property type="entry name" value="PucR C-terminal helix-turn-helix domain"/>
    <property type="match status" value="1"/>
</dbReference>
<evidence type="ECO:0000259" key="2">
    <source>
        <dbReference type="Pfam" id="PF13556"/>
    </source>
</evidence>
<dbReference type="OrthoDB" id="143422at2"/>
<dbReference type="Proteomes" id="UP000255036">
    <property type="component" value="Unassembled WGS sequence"/>
</dbReference>
<sequence>MFNVASLFQFDFFSKFTIIAGESGLNRNISNVVILEYEEFEHNYSGFHEGDFVLTSLFYAKDNPNLIQSSFSRLMDIGVCAIAVKSVYYTELPKEIIALADNKKVPIFLFHSIYMEDLILNISDYIRSTRQFDYYEKNLDQLLKENPAPEAITSFIKDVNMEFNSYITSMYLEYKDTIDSITFGRDFNNLLYRKSQLQNTNQFFCMKYKNGLLFLYHYKEPMDSDTVLNNWHWIIRDLSLVREQFNIGVTEQVLPINKADISIRQSLYTIHASSKDNVNYDKYGDIGIYNIILPLKENRYAFHYLQLKYKKLKNYDNKHGKCLIQTLEQYVSQNHQIDTTAKILFQHPNTIRYRIQKIKSILGCKNDFEFEVVSTFMIKAIHDTNYEYN</sequence>
<protein>
    <submittedName>
        <fullName evidence="3">PucR family transcriptional regulator</fullName>
    </submittedName>
</protein>
<accession>A0A371AZN7</accession>
<dbReference type="PANTHER" id="PTHR33744">
    <property type="entry name" value="CARBOHYDRATE DIACID REGULATOR"/>
    <property type="match status" value="1"/>
</dbReference>
<dbReference type="PANTHER" id="PTHR33744:SF1">
    <property type="entry name" value="DNA-BINDING TRANSCRIPTIONAL ACTIVATOR ADER"/>
    <property type="match status" value="1"/>
</dbReference>
<evidence type="ECO:0000259" key="1">
    <source>
        <dbReference type="Pfam" id="PF07905"/>
    </source>
</evidence>
<dbReference type="EMBL" id="QRCT01000007">
    <property type="protein sequence ID" value="RDU25055.1"/>
    <property type="molecule type" value="Genomic_DNA"/>
</dbReference>
<dbReference type="InterPro" id="IPR012914">
    <property type="entry name" value="PucR_dom"/>
</dbReference>
<name>A0A371AZN7_9FIRM</name>
<dbReference type="Pfam" id="PF13556">
    <property type="entry name" value="HTH_30"/>
    <property type="match status" value="1"/>
</dbReference>
<dbReference type="InterPro" id="IPR051448">
    <property type="entry name" value="CdaR-like_regulators"/>
</dbReference>
<evidence type="ECO:0000313" key="4">
    <source>
        <dbReference type="Proteomes" id="UP000255036"/>
    </source>
</evidence>
<reference evidence="3 4" key="1">
    <citation type="submission" date="2018-07" db="EMBL/GenBank/DDBJ databases">
        <title>Anaerosacharophilus polymeroproducens gen. nov. sp. nov., an anaerobic bacterium isolated from salt field.</title>
        <authorList>
            <person name="Kim W."/>
            <person name="Yang S.-H."/>
            <person name="Oh J."/>
            <person name="Lee J.-H."/>
            <person name="Kwon K.K."/>
        </authorList>
    </citation>
    <scope>NUCLEOTIDE SEQUENCE [LARGE SCALE GENOMIC DNA]</scope>
    <source>
        <strain evidence="3 4">MCWD5</strain>
    </source>
</reference>
<keyword evidence="4" id="KW-1185">Reference proteome</keyword>
<dbReference type="InterPro" id="IPR025736">
    <property type="entry name" value="PucR_C-HTH_dom"/>
</dbReference>
<gene>
    <name evidence="3" type="ORF">DWV06_00715</name>
</gene>
<feature type="domain" description="Purine catabolism PurC-like" evidence="1">
    <location>
        <begin position="8"/>
        <end position="125"/>
    </location>
</feature>
<dbReference type="Pfam" id="PF07905">
    <property type="entry name" value="PucR"/>
    <property type="match status" value="1"/>
</dbReference>
<dbReference type="AlphaFoldDB" id="A0A371AZN7"/>
<dbReference type="RefSeq" id="WP_115480263.1">
    <property type="nucleotide sequence ID" value="NZ_QRCT01000007.1"/>
</dbReference>
<evidence type="ECO:0000313" key="3">
    <source>
        <dbReference type="EMBL" id="RDU25055.1"/>
    </source>
</evidence>
<organism evidence="3 4">
    <name type="scientific">Anaerosacchariphilus polymeriproducens</name>
    <dbReference type="NCBI Taxonomy" id="1812858"/>
    <lineage>
        <taxon>Bacteria</taxon>
        <taxon>Bacillati</taxon>
        <taxon>Bacillota</taxon>
        <taxon>Clostridia</taxon>
        <taxon>Lachnospirales</taxon>
        <taxon>Lachnospiraceae</taxon>
        <taxon>Anaerosacchariphilus</taxon>
    </lineage>
</organism>
<feature type="domain" description="PucR C-terminal helix-turn-helix" evidence="2">
    <location>
        <begin position="323"/>
        <end position="365"/>
    </location>
</feature>